<reference evidence="1 2" key="1">
    <citation type="journal article" date="2018" name="Sci. Rep.">
        <title>Rhizobium tumorigenes sp. nov., a novel plant tumorigenic bacterium isolated from cane gall tumors on thornless blackberry.</title>
        <authorList>
            <person name="Kuzmanovi N."/>
            <person name="Smalla K."/>
            <person name="Gronow S."/>
            <person name="PuBawska J."/>
        </authorList>
    </citation>
    <scope>NUCLEOTIDE SEQUENCE [LARGE SCALE GENOMIC DNA]</scope>
    <source>
        <strain evidence="1 2">CCBAU 85046</strain>
    </source>
</reference>
<dbReference type="AlphaFoldDB" id="A0A2W4DDI5"/>
<dbReference type="EMBL" id="PCDP01000029">
    <property type="protein sequence ID" value="PZM14834.1"/>
    <property type="molecule type" value="Genomic_DNA"/>
</dbReference>
<evidence type="ECO:0000313" key="2">
    <source>
        <dbReference type="Proteomes" id="UP000248925"/>
    </source>
</evidence>
<sequence>MRDRKVRRVNEGRSAKALWTRTIVGLELGAFGWAKAPWARQTPRTRIELAIHLANTFWNGIYPFVDYPNGGSINGQINAFRQQLTKAAFIFEREGALQHGRR</sequence>
<organism evidence="1 2">
    <name type="scientific">Rhizobium tubonense</name>
    <dbReference type="NCBI Taxonomy" id="484088"/>
    <lineage>
        <taxon>Bacteria</taxon>
        <taxon>Pseudomonadati</taxon>
        <taxon>Pseudomonadota</taxon>
        <taxon>Alphaproteobacteria</taxon>
        <taxon>Hyphomicrobiales</taxon>
        <taxon>Rhizobiaceae</taxon>
        <taxon>Rhizobium/Agrobacterium group</taxon>
        <taxon>Rhizobium</taxon>
    </lineage>
</organism>
<proteinExistence type="predicted"/>
<comment type="caution">
    <text evidence="1">The sequence shown here is derived from an EMBL/GenBank/DDBJ whole genome shotgun (WGS) entry which is preliminary data.</text>
</comment>
<protein>
    <submittedName>
        <fullName evidence="1">Uncharacterized protein</fullName>
    </submittedName>
</protein>
<dbReference type="Proteomes" id="UP000248925">
    <property type="component" value="Unassembled WGS sequence"/>
</dbReference>
<evidence type="ECO:0000313" key="1">
    <source>
        <dbReference type="EMBL" id="PZM14834.1"/>
    </source>
</evidence>
<accession>A0A2W4DDI5</accession>
<gene>
    <name evidence="1" type="ORF">CPY51_08980</name>
</gene>
<keyword evidence="2" id="KW-1185">Reference proteome</keyword>
<name>A0A2W4DDI5_9HYPH</name>